<feature type="signal peptide" evidence="2">
    <location>
        <begin position="1"/>
        <end position="30"/>
    </location>
</feature>
<organism evidence="3 4">
    <name type="scientific">Sorangium cellulosum</name>
    <name type="common">Polyangium cellulosum</name>
    <dbReference type="NCBI Taxonomy" id="56"/>
    <lineage>
        <taxon>Bacteria</taxon>
        <taxon>Pseudomonadati</taxon>
        <taxon>Myxococcota</taxon>
        <taxon>Polyangia</taxon>
        <taxon>Polyangiales</taxon>
        <taxon>Polyangiaceae</taxon>
        <taxon>Sorangium</taxon>
    </lineage>
</organism>
<proteinExistence type="predicted"/>
<evidence type="ECO:0000256" key="2">
    <source>
        <dbReference type="SAM" id="SignalP"/>
    </source>
</evidence>
<protein>
    <recommendedName>
        <fullName evidence="5">Secreted protein</fullName>
    </recommendedName>
</protein>
<dbReference type="AlphaFoldDB" id="A0A4P2QBM1"/>
<evidence type="ECO:0000256" key="1">
    <source>
        <dbReference type="SAM" id="MobiDB-lite"/>
    </source>
</evidence>
<dbReference type="Pfam" id="PF05960">
    <property type="entry name" value="DUF885"/>
    <property type="match status" value="1"/>
</dbReference>
<evidence type="ECO:0008006" key="5">
    <source>
        <dbReference type="Google" id="ProtNLM"/>
    </source>
</evidence>
<dbReference type="RefSeq" id="WP_129355096.1">
    <property type="nucleotide sequence ID" value="NZ_CP012670.1"/>
</dbReference>
<dbReference type="PANTHER" id="PTHR33361:SF15">
    <property type="entry name" value="DUF885 FAMILY LIPOPROTEIN"/>
    <property type="match status" value="1"/>
</dbReference>
<name>A0A4P2QBM1_SORCE</name>
<dbReference type="InterPro" id="IPR010281">
    <property type="entry name" value="DUF885"/>
</dbReference>
<keyword evidence="2" id="KW-0732">Signal</keyword>
<feature type="chain" id="PRO_5020579499" description="Secreted protein" evidence="2">
    <location>
        <begin position="31"/>
        <end position="599"/>
    </location>
</feature>
<feature type="region of interest" description="Disordered" evidence="1">
    <location>
        <begin position="31"/>
        <end position="66"/>
    </location>
</feature>
<evidence type="ECO:0000313" key="3">
    <source>
        <dbReference type="EMBL" id="AUX27065.1"/>
    </source>
</evidence>
<dbReference type="EMBL" id="CP012670">
    <property type="protein sequence ID" value="AUX27065.1"/>
    <property type="molecule type" value="Genomic_DNA"/>
</dbReference>
<dbReference type="Proteomes" id="UP000295781">
    <property type="component" value="Chromosome"/>
</dbReference>
<evidence type="ECO:0000313" key="4">
    <source>
        <dbReference type="Proteomes" id="UP000295781"/>
    </source>
</evidence>
<feature type="compositionally biased region" description="Pro residues" evidence="1">
    <location>
        <begin position="49"/>
        <end position="60"/>
    </location>
</feature>
<dbReference type="OrthoDB" id="9769898at2"/>
<dbReference type="PANTHER" id="PTHR33361">
    <property type="entry name" value="GLR0591 PROTEIN"/>
    <property type="match status" value="1"/>
</dbReference>
<gene>
    <name evidence="3" type="ORF">SOCEGT47_076440</name>
</gene>
<accession>A0A4P2QBM1</accession>
<sequence length="599" mass="65757">MAAPHESAVRRAPSRRLAPLAALAALAGLAACGGGSPPSPRSAGAASPPSTPPAPSPPAAARPEAPGAPFAALRDRILAEWTRDKPAFARSRGLHEHDGRVGDYAAAAIERRLARLERDRAALAAVDVAALSPDEALDRALLLQQIDLDLWSGRDAEEWRRQPQFYSELFGVNDYLDRAYAPLPERARRLLAHEKAALAQVPRVRENLVSPMPRPVVEVAAKIYRGYAEYLRGDVVKLLQGVGDAAFQADFSKTNAALADAAEALAEHLTRVELPKGDASHVLGEARYRKLLLAQEGLSIPLAELKRMGEEDLAANKAAYQALAAKVKPTRPKAEALLAEATRVMEASRRFVIDKGLVSLPSDERAIVKETPPYMRWNAAFLDAPGPFEREGLEAFYYITKPDPSWPRKEQEEYVMTRGTLVSTTVHEVYPGHFVQGLWEDRAPTVAQKLFGSYSFVEGWAHYAEQMMIEQGFGEDDPESRLGQLADALLRNCRVVVSLGVHVEGMSLEEAERRFVEDCFQDRATAREQAVRATFDPGYFAYTLGKLQILKLRDEAKATLGAAFSLRRFHDALLSHGSPPVPLLRERVLAELKAPAQQP</sequence>
<reference evidence="3 4" key="1">
    <citation type="submission" date="2015-09" db="EMBL/GenBank/DDBJ databases">
        <title>Sorangium comparison.</title>
        <authorList>
            <person name="Zaburannyi N."/>
            <person name="Bunk B."/>
            <person name="Overmann J."/>
            <person name="Mueller R."/>
        </authorList>
    </citation>
    <scope>NUCLEOTIDE SEQUENCE [LARGE SCALE GENOMIC DNA]</scope>
    <source>
        <strain evidence="3 4">So ceGT47</strain>
    </source>
</reference>